<dbReference type="Proteomes" id="UP000234891">
    <property type="component" value="Unassembled WGS sequence"/>
</dbReference>
<sequence>MKVVQWKIKKAGKDRKRIGRGGSAYILDKRRITAVQNMKREAEKEKLRERFAAAANMPKDVVLGASVVTVIGNGEISIENYRGILEYTGELIRVQTKKGQIQVHGKGLQIEYYLNDEMKITGKIHTLEYEM</sequence>
<dbReference type="AlphaFoldDB" id="A0A2N5NL82"/>
<dbReference type="Pfam" id="PF07873">
    <property type="entry name" value="YabP"/>
    <property type="match status" value="1"/>
</dbReference>
<organism evidence="1 4">
    <name type="scientific">Mediterraneibacter gnavus</name>
    <name type="common">Ruminococcus gnavus</name>
    <dbReference type="NCBI Taxonomy" id="33038"/>
    <lineage>
        <taxon>Bacteria</taxon>
        <taxon>Bacillati</taxon>
        <taxon>Bacillota</taxon>
        <taxon>Clostridia</taxon>
        <taxon>Lachnospirales</taxon>
        <taxon>Lachnospiraceae</taxon>
        <taxon>Mediterraneibacter</taxon>
    </lineage>
</organism>
<dbReference type="EMBL" id="NIHM01000003">
    <property type="protein sequence ID" value="PLT57258.1"/>
    <property type="molecule type" value="Genomic_DNA"/>
</dbReference>
<dbReference type="Proteomes" id="UP000286137">
    <property type="component" value="Unassembled WGS sequence"/>
</dbReference>
<protein>
    <recommendedName>
        <fullName evidence="7">Sporulation protein YqfC</fullName>
    </recommendedName>
</protein>
<evidence type="ECO:0000313" key="6">
    <source>
        <dbReference type="Proteomes" id="UP000286137"/>
    </source>
</evidence>
<dbReference type="EMBL" id="NIHS01000003">
    <property type="protein sequence ID" value="PLT74518.1"/>
    <property type="molecule type" value="Genomic_DNA"/>
</dbReference>
<gene>
    <name evidence="1" type="ORF">CDL18_03450</name>
    <name evidence="2" type="ORF">CDL26_02915</name>
    <name evidence="3" type="ORF">DWY88_02765</name>
</gene>
<name>A0A2N5NL82_MEDGN</name>
<evidence type="ECO:0008006" key="7">
    <source>
        <dbReference type="Google" id="ProtNLM"/>
    </source>
</evidence>
<dbReference type="EMBL" id="QRTJ01000003">
    <property type="protein sequence ID" value="RGQ70662.1"/>
    <property type="molecule type" value="Genomic_DNA"/>
</dbReference>
<dbReference type="InterPro" id="IPR022476">
    <property type="entry name" value="Spore_YabP/YqfC"/>
</dbReference>
<reference evidence="4 5" key="1">
    <citation type="journal article" date="2017" name="Genome Med.">
        <title>A novel Ruminococcus gnavus clade enriched in inflammatory bowel disease patients.</title>
        <authorList>
            <person name="Hall A.B."/>
            <person name="Yassour M."/>
            <person name="Sauk J."/>
            <person name="Garner A."/>
            <person name="Jiang X."/>
            <person name="Arthur T."/>
            <person name="Lagoudas G.K."/>
            <person name="Vatanen T."/>
            <person name="Fornelos N."/>
            <person name="Wilson R."/>
            <person name="Bertha M."/>
            <person name="Cohen M."/>
            <person name="Garber J."/>
            <person name="Khalili H."/>
            <person name="Gevers D."/>
            <person name="Ananthakrishnan A.N."/>
            <person name="Kugathasan S."/>
            <person name="Lander E.S."/>
            <person name="Blainey P."/>
            <person name="Vlamakis H."/>
            <person name="Xavier R.J."/>
            <person name="Huttenhower C."/>
        </authorList>
    </citation>
    <scope>NUCLEOTIDE SEQUENCE [LARGE SCALE GENOMIC DNA]</scope>
    <source>
        <strain evidence="1 4">RJX1118</strain>
        <strain evidence="2 5">RJX1124</strain>
    </source>
</reference>
<reference evidence="3 6" key="2">
    <citation type="submission" date="2018-08" db="EMBL/GenBank/DDBJ databases">
        <title>A genome reference for cultivated species of the human gut microbiota.</title>
        <authorList>
            <person name="Zou Y."/>
            <person name="Xue W."/>
            <person name="Luo G."/>
        </authorList>
    </citation>
    <scope>NUCLEOTIDE SEQUENCE [LARGE SCALE GENOMIC DNA]</scope>
    <source>
        <strain evidence="3 6">AF27-4BH</strain>
    </source>
</reference>
<dbReference type="Gene3D" id="2.60.40.2000">
    <property type="match status" value="1"/>
</dbReference>
<evidence type="ECO:0000313" key="4">
    <source>
        <dbReference type="Proteomes" id="UP000234849"/>
    </source>
</evidence>
<proteinExistence type="predicted"/>
<evidence type="ECO:0000313" key="2">
    <source>
        <dbReference type="EMBL" id="PLT74518.1"/>
    </source>
</evidence>
<dbReference type="Proteomes" id="UP000234849">
    <property type="component" value="Unassembled WGS sequence"/>
</dbReference>
<dbReference type="InterPro" id="IPR038705">
    <property type="entry name" value="YabP_sf"/>
</dbReference>
<evidence type="ECO:0000313" key="5">
    <source>
        <dbReference type="Proteomes" id="UP000234891"/>
    </source>
</evidence>
<evidence type="ECO:0000313" key="3">
    <source>
        <dbReference type="EMBL" id="RGQ70662.1"/>
    </source>
</evidence>
<evidence type="ECO:0000313" key="1">
    <source>
        <dbReference type="EMBL" id="PLT57258.1"/>
    </source>
</evidence>
<comment type="caution">
    <text evidence="1">The sequence shown here is derived from an EMBL/GenBank/DDBJ whole genome shotgun (WGS) entry which is preliminary data.</text>
</comment>
<accession>A0A2N5NL82</accession>